<comment type="caution">
    <text evidence="1">The sequence shown here is derived from an EMBL/GenBank/DDBJ whole genome shotgun (WGS) entry which is preliminary data.</text>
</comment>
<evidence type="ECO:0000313" key="2">
    <source>
        <dbReference type="Proteomes" id="UP000183809"/>
    </source>
</evidence>
<dbReference type="GeneID" id="31017851"/>
<reference evidence="1 2" key="1">
    <citation type="submission" date="2016-10" db="EMBL/GenBank/DDBJ databases">
        <title>Proteomics and genomics reveal pathogen-plant mechanisms compatible with a hemibiotrophic lifestyle of Diplodia corticola.</title>
        <authorList>
            <person name="Fernandes I."/>
            <person name="De Jonge R."/>
            <person name="Van De Peer Y."/>
            <person name="Devreese B."/>
            <person name="Alves A."/>
            <person name="Esteves A.C."/>
        </authorList>
    </citation>
    <scope>NUCLEOTIDE SEQUENCE [LARGE SCALE GENOMIC DNA]</scope>
    <source>
        <strain evidence="1 2">CBS 112549</strain>
    </source>
</reference>
<dbReference type="RefSeq" id="XP_020126881.1">
    <property type="nucleotide sequence ID" value="XM_020277590.1"/>
</dbReference>
<protein>
    <recommendedName>
        <fullName evidence="3">Beta-ketoacyl synthase</fullName>
    </recommendedName>
</protein>
<dbReference type="EMBL" id="MNUE01000058">
    <property type="protein sequence ID" value="OJD30621.1"/>
    <property type="molecule type" value="Genomic_DNA"/>
</dbReference>
<dbReference type="PANTHER" id="PTHR41390:SF1">
    <property type="entry name" value="NADH-UBIQUINONE OXIDOREDUCTASE 213 KDA SUBUNIT"/>
    <property type="match status" value="1"/>
</dbReference>
<evidence type="ECO:0000313" key="1">
    <source>
        <dbReference type="EMBL" id="OJD30621.1"/>
    </source>
</evidence>
<dbReference type="STRING" id="236234.A0A1J9RSV7"/>
<keyword evidence="2" id="KW-1185">Reference proteome</keyword>
<gene>
    <name evidence="1" type="ORF">BKCO1_5800072</name>
</gene>
<sequence>MEARDPDPDAPRRVRLQLDLSSIHARMQSSAADASPRVTAPSALLVSALKAGTLTGGAGVLLGSAQGIIASKSPALFAAFAGVQWFTAGTAYWAIRSAILNRRGLGVWYDITRGAAPGVSKVDTFSQSEKVQASTVAGGFSGGIVAAVTRSRAHIIPGAVMFSLFGFAGQHLYSFLDSIHAASADKPAEGKSWFRKLADSRFSPVKVLSEGEYEQLLREKLLKVQVELALVDEAIEELRQQNSPKK</sequence>
<dbReference type="Proteomes" id="UP000183809">
    <property type="component" value="Unassembled WGS sequence"/>
</dbReference>
<evidence type="ECO:0008006" key="3">
    <source>
        <dbReference type="Google" id="ProtNLM"/>
    </source>
</evidence>
<name>A0A1J9RSV7_9PEZI</name>
<organism evidence="1 2">
    <name type="scientific">Diplodia corticola</name>
    <dbReference type="NCBI Taxonomy" id="236234"/>
    <lineage>
        <taxon>Eukaryota</taxon>
        <taxon>Fungi</taxon>
        <taxon>Dikarya</taxon>
        <taxon>Ascomycota</taxon>
        <taxon>Pezizomycotina</taxon>
        <taxon>Dothideomycetes</taxon>
        <taxon>Dothideomycetes incertae sedis</taxon>
        <taxon>Botryosphaeriales</taxon>
        <taxon>Botryosphaeriaceae</taxon>
        <taxon>Diplodia</taxon>
    </lineage>
</organism>
<accession>A0A1J9RSV7</accession>
<proteinExistence type="predicted"/>
<dbReference type="OrthoDB" id="5565730at2759"/>
<dbReference type="AlphaFoldDB" id="A0A1J9RSV7"/>
<dbReference type="PANTHER" id="PTHR41390">
    <property type="entry name" value="CHROMOSOME 7, WHOLE GENOME SHOTGUN SEQUENCE"/>
    <property type="match status" value="1"/>
</dbReference>